<reference evidence="1 2" key="1">
    <citation type="journal article" date="2019" name="Sci. Rep.">
        <title>A high-quality genome of Eragrostis curvula grass provides insights into Poaceae evolution and supports new strategies to enhance forage quality.</title>
        <authorList>
            <person name="Carballo J."/>
            <person name="Santos B.A.C.M."/>
            <person name="Zappacosta D."/>
            <person name="Garbus I."/>
            <person name="Selva J.P."/>
            <person name="Gallo C.A."/>
            <person name="Diaz A."/>
            <person name="Albertini E."/>
            <person name="Caccamo M."/>
            <person name="Echenique V."/>
        </authorList>
    </citation>
    <scope>NUCLEOTIDE SEQUENCE [LARGE SCALE GENOMIC DNA]</scope>
    <source>
        <strain evidence="2">cv. Victoria</strain>
        <tissue evidence="1">Leaf</tissue>
    </source>
</reference>
<comment type="caution">
    <text evidence="1">The sequence shown here is derived from an EMBL/GenBank/DDBJ whole genome shotgun (WGS) entry which is preliminary data.</text>
</comment>
<keyword evidence="2" id="KW-1185">Reference proteome</keyword>
<protein>
    <submittedName>
        <fullName evidence="1">Uncharacterized protein</fullName>
    </submittedName>
</protein>
<dbReference type="AlphaFoldDB" id="A0A5J9U171"/>
<organism evidence="1 2">
    <name type="scientific">Eragrostis curvula</name>
    <name type="common">weeping love grass</name>
    <dbReference type="NCBI Taxonomy" id="38414"/>
    <lineage>
        <taxon>Eukaryota</taxon>
        <taxon>Viridiplantae</taxon>
        <taxon>Streptophyta</taxon>
        <taxon>Embryophyta</taxon>
        <taxon>Tracheophyta</taxon>
        <taxon>Spermatophyta</taxon>
        <taxon>Magnoliopsida</taxon>
        <taxon>Liliopsida</taxon>
        <taxon>Poales</taxon>
        <taxon>Poaceae</taxon>
        <taxon>PACMAD clade</taxon>
        <taxon>Chloridoideae</taxon>
        <taxon>Eragrostideae</taxon>
        <taxon>Eragrostidinae</taxon>
        <taxon>Eragrostis</taxon>
    </lineage>
</organism>
<dbReference type="Proteomes" id="UP000324897">
    <property type="component" value="Chromosome 7"/>
</dbReference>
<accession>A0A5J9U171</accession>
<dbReference type="Gramene" id="TVU17295">
    <property type="protein sequence ID" value="TVU17295"/>
    <property type="gene ID" value="EJB05_33316"/>
</dbReference>
<evidence type="ECO:0000313" key="2">
    <source>
        <dbReference type="Proteomes" id="UP000324897"/>
    </source>
</evidence>
<evidence type="ECO:0000313" key="1">
    <source>
        <dbReference type="EMBL" id="TVU17295.1"/>
    </source>
</evidence>
<gene>
    <name evidence="1" type="ORF">EJB05_33316</name>
</gene>
<sequence length="137" mass="13938">MTVPKVQFVDKSRVAPTVNPSRPASRTPLLLRILSYYAPPPWMDMAKVPTAASNSESAPAASAAIAVGGGEGTRLECADPLPPGSMELAEVAGSSSSVTAAVNSGSGGSESEMRAIDKGNLEGRAMVDLAVAFSTCD</sequence>
<name>A0A5J9U171_9POAL</name>
<feature type="non-terminal residue" evidence="1">
    <location>
        <position position="1"/>
    </location>
</feature>
<proteinExistence type="predicted"/>
<dbReference type="EMBL" id="RWGY01000029">
    <property type="protein sequence ID" value="TVU17295.1"/>
    <property type="molecule type" value="Genomic_DNA"/>
</dbReference>